<evidence type="ECO:0000256" key="1">
    <source>
        <dbReference type="SAM" id="MobiDB-lite"/>
    </source>
</evidence>
<keyword evidence="2" id="KW-1133">Transmembrane helix</keyword>
<dbReference type="AlphaFoldDB" id="A0AAV3PHD6"/>
<protein>
    <recommendedName>
        <fullName evidence="5">ATP synthase F0 subunit 8</fullName>
    </recommendedName>
</protein>
<evidence type="ECO:0000256" key="2">
    <source>
        <dbReference type="SAM" id="Phobius"/>
    </source>
</evidence>
<comment type="caution">
    <text evidence="3">The sequence shown here is derived from an EMBL/GenBank/DDBJ whole genome shotgun (WGS) entry which is preliminary data.</text>
</comment>
<feature type="region of interest" description="Disordered" evidence="1">
    <location>
        <begin position="128"/>
        <end position="153"/>
    </location>
</feature>
<feature type="compositionally biased region" description="Low complexity" evidence="1">
    <location>
        <begin position="135"/>
        <end position="153"/>
    </location>
</feature>
<evidence type="ECO:0008006" key="5">
    <source>
        <dbReference type="Google" id="ProtNLM"/>
    </source>
</evidence>
<gene>
    <name evidence="3" type="ORF">LIER_09462</name>
</gene>
<keyword evidence="2" id="KW-0812">Transmembrane</keyword>
<feature type="transmembrane region" description="Helical" evidence="2">
    <location>
        <begin position="12"/>
        <end position="29"/>
    </location>
</feature>
<keyword evidence="2" id="KW-0472">Membrane</keyword>
<accession>A0AAV3PHD6</accession>
<evidence type="ECO:0000313" key="3">
    <source>
        <dbReference type="EMBL" id="GAA0150538.1"/>
    </source>
</evidence>
<organism evidence="3 4">
    <name type="scientific">Lithospermum erythrorhizon</name>
    <name type="common">Purple gromwell</name>
    <name type="synonym">Lithospermum officinale var. erythrorhizon</name>
    <dbReference type="NCBI Taxonomy" id="34254"/>
    <lineage>
        <taxon>Eukaryota</taxon>
        <taxon>Viridiplantae</taxon>
        <taxon>Streptophyta</taxon>
        <taxon>Embryophyta</taxon>
        <taxon>Tracheophyta</taxon>
        <taxon>Spermatophyta</taxon>
        <taxon>Magnoliopsida</taxon>
        <taxon>eudicotyledons</taxon>
        <taxon>Gunneridae</taxon>
        <taxon>Pentapetalae</taxon>
        <taxon>asterids</taxon>
        <taxon>lamiids</taxon>
        <taxon>Boraginales</taxon>
        <taxon>Boraginaceae</taxon>
        <taxon>Boraginoideae</taxon>
        <taxon>Lithospermeae</taxon>
        <taxon>Lithospermum</taxon>
    </lineage>
</organism>
<keyword evidence="4" id="KW-1185">Reference proteome</keyword>
<reference evidence="3 4" key="1">
    <citation type="submission" date="2024-01" db="EMBL/GenBank/DDBJ databases">
        <title>The complete chloroplast genome sequence of Lithospermum erythrorhizon: insights into the phylogenetic relationship among Boraginaceae species and the maternal lineages of purple gromwells.</title>
        <authorList>
            <person name="Okada T."/>
            <person name="Watanabe K."/>
        </authorList>
    </citation>
    <scope>NUCLEOTIDE SEQUENCE [LARGE SCALE GENOMIC DNA]</scope>
</reference>
<proteinExistence type="predicted"/>
<dbReference type="Proteomes" id="UP001454036">
    <property type="component" value="Unassembled WGS sequence"/>
</dbReference>
<dbReference type="EMBL" id="BAABME010001610">
    <property type="protein sequence ID" value="GAA0150538.1"/>
    <property type="molecule type" value="Genomic_DNA"/>
</dbReference>
<sequence>MASRIGNVPTLLVFLGGVYSTFMLFMPLLRRYQNKLNMIKDDSSSWLIDQKDISFYISRFFSNHYTTGLDISPSPFLAHQIYTPLQESITCPFQTRSQMRKLSLPSKASNPSKRLGLLASIQSSSTNIGEPLRGLPSKPYTKPSPPLSLSKPLTQPSFALSQKPIDPKQSINSGPSTFVTPCTISLEKSSSAVSDHTSTRSLTPLKLVSFQGDKVVIM</sequence>
<name>A0AAV3PHD6_LITER</name>
<evidence type="ECO:0000313" key="4">
    <source>
        <dbReference type="Proteomes" id="UP001454036"/>
    </source>
</evidence>